<dbReference type="GO" id="GO:0016787">
    <property type="term" value="F:hydrolase activity"/>
    <property type="evidence" value="ECO:0007669"/>
    <property type="project" value="UniProtKB-KW"/>
</dbReference>
<dbReference type="Pfam" id="PF12697">
    <property type="entry name" value="Abhydrolase_6"/>
    <property type="match status" value="1"/>
</dbReference>
<comment type="caution">
    <text evidence="2">The sequence shown here is derived from an EMBL/GenBank/DDBJ whole genome shotgun (WGS) entry which is preliminary data.</text>
</comment>
<dbReference type="InterPro" id="IPR000073">
    <property type="entry name" value="AB_hydrolase_1"/>
</dbReference>
<accession>A0A8J3DMT4</accession>
<dbReference type="EMBL" id="BMZO01000005">
    <property type="protein sequence ID" value="GHC71628.1"/>
    <property type="molecule type" value="Genomic_DNA"/>
</dbReference>
<dbReference type="SUPFAM" id="SSF53474">
    <property type="entry name" value="alpha/beta-Hydrolases"/>
    <property type="match status" value="1"/>
</dbReference>
<reference evidence="2" key="1">
    <citation type="journal article" date="2014" name="Int. J. Syst. Evol. Microbiol.">
        <title>Complete genome sequence of Corynebacterium casei LMG S-19264T (=DSM 44701T), isolated from a smear-ripened cheese.</title>
        <authorList>
            <consortium name="US DOE Joint Genome Institute (JGI-PGF)"/>
            <person name="Walter F."/>
            <person name="Albersmeier A."/>
            <person name="Kalinowski J."/>
            <person name="Ruckert C."/>
        </authorList>
    </citation>
    <scope>NUCLEOTIDE SEQUENCE</scope>
    <source>
        <strain evidence="2">KCTC 42097</strain>
    </source>
</reference>
<dbReference type="Proteomes" id="UP000641137">
    <property type="component" value="Unassembled WGS sequence"/>
</dbReference>
<reference evidence="2" key="2">
    <citation type="submission" date="2020-09" db="EMBL/GenBank/DDBJ databases">
        <authorList>
            <person name="Sun Q."/>
            <person name="Kim S."/>
        </authorList>
    </citation>
    <scope>NUCLEOTIDE SEQUENCE</scope>
    <source>
        <strain evidence="2">KCTC 42097</strain>
    </source>
</reference>
<keyword evidence="2" id="KW-0378">Hydrolase</keyword>
<name>A0A8J3DMT4_9HYPH</name>
<dbReference type="PANTHER" id="PTHR43798">
    <property type="entry name" value="MONOACYLGLYCEROL LIPASE"/>
    <property type="match status" value="1"/>
</dbReference>
<dbReference type="RefSeq" id="WP_189489741.1">
    <property type="nucleotide sequence ID" value="NZ_BMZO01000005.1"/>
</dbReference>
<dbReference type="Gene3D" id="3.40.50.1820">
    <property type="entry name" value="alpha/beta hydrolase"/>
    <property type="match status" value="1"/>
</dbReference>
<sequence>MPILLIPGFMLTSDLWRDVEQALQTFGPIHHADMSQGATIAEIAAGVLADAPPSFVLIGFSMGGYVAREIVRLAPGRVRVLILIATSARGDSEVQARRKAMFARNIGAIAFRGLSRSAVASSLHPDNEGDLHLITRIQAMGNRLGEEIFRRQSLLVRKDERDGLGSIQCPTLIIAGEKDRLRSRREAEELHEGIASSRLEVVEGTGHMVPLEAPQELAGLLVRWLKGQVPVSV</sequence>
<dbReference type="InterPro" id="IPR050266">
    <property type="entry name" value="AB_hydrolase_sf"/>
</dbReference>
<keyword evidence="3" id="KW-1185">Reference proteome</keyword>
<dbReference type="InterPro" id="IPR029058">
    <property type="entry name" value="AB_hydrolase_fold"/>
</dbReference>
<dbReference type="AlphaFoldDB" id="A0A8J3DMT4"/>
<gene>
    <name evidence="2" type="primary">bioH</name>
    <name evidence="2" type="ORF">GCM10010136_19010</name>
</gene>
<feature type="domain" description="AB hydrolase-1" evidence="1">
    <location>
        <begin position="3"/>
        <end position="218"/>
    </location>
</feature>
<organism evidence="2 3">
    <name type="scientific">Limoniibacter endophyticus</name>
    <dbReference type="NCBI Taxonomy" id="1565040"/>
    <lineage>
        <taxon>Bacteria</taxon>
        <taxon>Pseudomonadati</taxon>
        <taxon>Pseudomonadota</taxon>
        <taxon>Alphaproteobacteria</taxon>
        <taxon>Hyphomicrobiales</taxon>
        <taxon>Bartonellaceae</taxon>
        <taxon>Limoniibacter</taxon>
    </lineage>
</organism>
<evidence type="ECO:0000313" key="3">
    <source>
        <dbReference type="Proteomes" id="UP000641137"/>
    </source>
</evidence>
<evidence type="ECO:0000259" key="1">
    <source>
        <dbReference type="Pfam" id="PF12697"/>
    </source>
</evidence>
<proteinExistence type="predicted"/>
<evidence type="ECO:0000313" key="2">
    <source>
        <dbReference type="EMBL" id="GHC71628.1"/>
    </source>
</evidence>
<protein>
    <submittedName>
        <fullName evidence="2">Alpha/beta hydrolase</fullName>
    </submittedName>
</protein>